<dbReference type="SUPFAM" id="SSF90229">
    <property type="entry name" value="CCCH zinc finger"/>
    <property type="match status" value="1"/>
</dbReference>
<name>A0AAD9D1E5_PAPLA</name>
<dbReference type="EMBL" id="JAODAN010000007">
    <property type="protein sequence ID" value="KAK1923016.1"/>
    <property type="molecule type" value="Genomic_DNA"/>
</dbReference>
<dbReference type="InterPro" id="IPR035979">
    <property type="entry name" value="RBD_domain_sf"/>
</dbReference>
<keyword evidence="6" id="KW-0747">Spliceosome</keyword>
<keyword evidence="9" id="KW-0694">RNA-binding</keyword>
<dbReference type="Gene3D" id="3.30.70.330">
    <property type="match status" value="1"/>
</dbReference>
<keyword evidence="7 12" id="KW-0863">Zinc-finger</keyword>
<evidence type="ECO:0000256" key="3">
    <source>
        <dbReference type="ARBA" id="ARBA00022490"/>
    </source>
</evidence>
<feature type="zinc finger region" description="C3H1-type" evidence="12">
    <location>
        <begin position="162"/>
        <end position="192"/>
    </location>
</feature>
<dbReference type="Pfam" id="PF21369">
    <property type="entry name" value="STL11_N"/>
    <property type="match status" value="1"/>
</dbReference>
<evidence type="ECO:0000256" key="12">
    <source>
        <dbReference type="PROSITE-ProRule" id="PRU00723"/>
    </source>
</evidence>
<dbReference type="InterPro" id="IPR057674">
    <property type="entry name" value="Znf-CCCH_RBM22"/>
</dbReference>
<evidence type="ECO:0000256" key="2">
    <source>
        <dbReference type="ARBA" id="ARBA00004496"/>
    </source>
</evidence>
<keyword evidence="5 12" id="KW-0479">Metal-binding</keyword>
<comment type="subcellular location">
    <subcellularLocation>
        <location evidence="2">Cytoplasm</location>
    </subcellularLocation>
    <subcellularLocation>
        <location evidence="1">Nucleus</location>
    </subcellularLocation>
</comment>
<dbReference type="GO" id="GO:0008270">
    <property type="term" value="F:zinc ion binding"/>
    <property type="evidence" value="ECO:0007669"/>
    <property type="project" value="UniProtKB-KW"/>
</dbReference>
<gene>
    <name evidence="15" type="ORF">DB88DRAFT_440801</name>
</gene>
<keyword evidence="4" id="KW-0507">mRNA processing</keyword>
<dbReference type="GO" id="GO:0036002">
    <property type="term" value="F:pre-mRNA binding"/>
    <property type="evidence" value="ECO:0007669"/>
    <property type="project" value="TreeGrafter"/>
</dbReference>
<evidence type="ECO:0000256" key="8">
    <source>
        <dbReference type="ARBA" id="ARBA00022833"/>
    </source>
</evidence>
<feature type="region of interest" description="Disordered" evidence="13">
    <location>
        <begin position="313"/>
        <end position="347"/>
    </location>
</feature>
<keyword evidence="8 12" id="KW-0862">Zinc</keyword>
<evidence type="ECO:0000256" key="4">
    <source>
        <dbReference type="ARBA" id="ARBA00022664"/>
    </source>
</evidence>
<feature type="compositionally biased region" description="Low complexity" evidence="13">
    <location>
        <begin position="326"/>
        <end position="347"/>
    </location>
</feature>
<dbReference type="AlphaFoldDB" id="A0AAD9D1E5"/>
<evidence type="ECO:0000256" key="13">
    <source>
        <dbReference type="SAM" id="MobiDB-lite"/>
    </source>
</evidence>
<dbReference type="SUPFAM" id="SSF54928">
    <property type="entry name" value="RNA-binding domain, RBD"/>
    <property type="match status" value="1"/>
</dbReference>
<protein>
    <recommendedName>
        <fullName evidence="14">C3H1-type domain-containing protein</fullName>
    </recommendedName>
</protein>
<dbReference type="InterPro" id="IPR012677">
    <property type="entry name" value="Nucleotide-bd_a/b_plait_sf"/>
</dbReference>
<keyword evidence="16" id="KW-1185">Reference proteome</keyword>
<dbReference type="InterPro" id="IPR000571">
    <property type="entry name" value="Znf_CCCH"/>
</dbReference>
<dbReference type="Proteomes" id="UP001182556">
    <property type="component" value="Unassembled WGS sequence"/>
</dbReference>
<sequence>MPAKHDINKVGSESSDFPIFLKIVSTDISGLGANPYIRMSKQEFGHECKICNRPFTVFRWNPGSGGRFKKTEICTTCSKIKGVCQTCLLDLEYGLPVQVRDAALGRKNQAATTDINKQYYIQNLEAQMAESPDGQTFDSEVANRQGREMLKNIARTDPYYKRNSPHICSFYVKGECKRGDECPFRFSRHEKPEENGLQKQSLVDRYYGRNDPVAKKIMREQAESKGMKAPEDKTVTTLLFLGLPECTDADVRTALVFTCPFVKPTDLRSITIVAASHCAFVNFHKRAMAEQAAEALSMQGGIEVEGKKARVVWGRSRPQKGKKPAAAEAGEGGESSTAAVAAASTSA</sequence>
<dbReference type="GO" id="GO:0017070">
    <property type="term" value="F:U6 snRNA binding"/>
    <property type="evidence" value="ECO:0007669"/>
    <property type="project" value="TreeGrafter"/>
</dbReference>
<dbReference type="GO" id="GO:0000974">
    <property type="term" value="C:Prp19 complex"/>
    <property type="evidence" value="ECO:0007669"/>
    <property type="project" value="TreeGrafter"/>
</dbReference>
<reference evidence="15" key="1">
    <citation type="submission" date="2023-02" db="EMBL/GenBank/DDBJ databases">
        <title>Identification and recombinant expression of a fungal hydrolase from Papiliotrema laurentii that hydrolyzes apple cutin and clears colloidal polyester polyurethane.</title>
        <authorList>
            <consortium name="DOE Joint Genome Institute"/>
            <person name="Roman V.A."/>
            <person name="Bojanowski C."/>
            <person name="Crable B.R."/>
            <person name="Wagner D.N."/>
            <person name="Hung C.S."/>
            <person name="Nadeau L.J."/>
            <person name="Schratz L."/>
            <person name="Haridas S."/>
            <person name="Pangilinan J."/>
            <person name="Lipzen A."/>
            <person name="Na H."/>
            <person name="Yan M."/>
            <person name="Ng V."/>
            <person name="Grigoriev I.V."/>
            <person name="Spatafora J.W."/>
            <person name="Barlow D."/>
            <person name="Biffinger J."/>
            <person name="Kelley-Loughnane N."/>
            <person name="Varaljay V.A."/>
            <person name="Crookes-Goodson W.J."/>
        </authorList>
    </citation>
    <scope>NUCLEOTIDE SEQUENCE</scope>
    <source>
        <strain evidence="15">5307AH</strain>
    </source>
</reference>
<proteinExistence type="predicted"/>
<evidence type="ECO:0000259" key="14">
    <source>
        <dbReference type="PROSITE" id="PS50103"/>
    </source>
</evidence>
<accession>A0AAD9D1E5</accession>
<comment type="caution">
    <text evidence="15">The sequence shown here is derived from an EMBL/GenBank/DDBJ whole genome shotgun (WGS) entry which is preliminary data.</text>
</comment>
<dbReference type="PROSITE" id="PS50103">
    <property type="entry name" value="ZF_C3H1"/>
    <property type="match status" value="1"/>
</dbReference>
<evidence type="ECO:0000256" key="5">
    <source>
        <dbReference type="ARBA" id="ARBA00022723"/>
    </source>
</evidence>
<dbReference type="PANTHER" id="PTHR14089">
    <property type="entry name" value="PRE-MRNA-SPLICING FACTOR RBM22"/>
    <property type="match status" value="1"/>
</dbReference>
<evidence type="ECO:0000256" key="10">
    <source>
        <dbReference type="ARBA" id="ARBA00023187"/>
    </source>
</evidence>
<evidence type="ECO:0000256" key="9">
    <source>
        <dbReference type="ARBA" id="ARBA00022884"/>
    </source>
</evidence>
<keyword evidence="3" id="KW-0963">Cytoplasm</keyword>
<keyword evidence="11" id="KW-0539">Nucleus</keyword>
<dbReference type="InterPro" id="IPR036855">
    <property type="entry name" value="Znf_CCCH_sf"/>
</dbReference>
<organism evidence="15 16">
    <name type="scientific">Papiliotrema laurentii</name>
    <name type="common">Cryptococcus laurentii</name>
    <dbReference type="NCBI Taxonomy" id="5418"/>
    <lineage>
        <taxon>Eukaryota</taxon>
        <taxon>Fungi</taxon>
        <taxon>Dikarya</taxon>
        <taxon>Basidiomycota</taxon>
        <taxon>Agaricomycotina</taxon>
        <taxon>Tremellomycetes</taxon>
        <taxon>Tremellales</taxon>
        <taxon>Rhynchogastremaceae</taxon>
        <taxon>Papiliotrema</taxon>
    </lineage>
</organism>
<feature type="domain" description="C3H1-type" evidence="14">
    <location>
        <begin position="162"/>
        <end position="192"/>
    </location>
</feature>
<dbReference type="InterPro" id="IPR048995">
    <property type="entry name" value="STL11/RBM22-like_N"/>
</dbReference>
<dbReference type="Pfam" id="PF25584">
    <property type="entry name" value="zf-CCCH_RBM22"/>
    <property type="match status" value="1"/>
</dbReference>
<evidence type="ECO:0000313" key="16">
    <source>
        <dbReference type="Proteomes" id="UP001182556"/>
    </source>
</evidence>
<evidence type="ECO:0000256" key="1">
    <source>
        <dbReference type="ARBA" id="ARBA00004123"/>
    </source>
</evidence>
<dbReference type="GO" id="GO:0071007">
    <property type="term" value="C:U2-type catalytic step 2 spliceosome"/>
    <property type="evidence" value="ECO:0007669"/>
    <property type="project" value="TreeGrafter"/>
</dbReference>
<dbReference type="PANTHER" id="PTHR14089:SF6">
    <property type="entry name" value="PRE-MRNA-SPLICING FACTOR RBM22"/>
    <property type="match status" value="1"/>
</dbReference>
<dbReference type="GO" id="GO:0071006">
    <property type="term" value="C:U2-type catalytic step 1 spliceosome"/>
    <property type="evidence" value="ECO:0007669"/>
    <property type="project" value="TreeGrafter"/>
</dbReference>
<evidence type="ECO:0000313" key="15">
    <source>
        <dbReference type="EMBL" id="KAK1923016.1"/>
    </source>
</evidence>
<dbReference type="InterPro" id="IPR039171">
    <property type="entry name" value="Cwc2/Slt11"/>
</dbReference>
<evidence type="ECO:0000256" key="7">
    <source>
        <dbReference type="ARBA" id="ARBA00022771"/>
    </source>
</evidence>
<evidence type="ECO:0000256" key="11">
    <source>
        <dbReference type="ARBA" id="ARBA00023242"/>
    </source>
</evidence>
<evidence type="ECO:0000256" key="6">
    <source>
        <dbReference type="ARBA" id="ARBA00022728"/>
    </source>
</evidence>
<keyword evidence="10" id="KW-0508">mRNA splicing</keyword>